<dbReference type="AlphaFoldDB" id="A0A8J2RVF0"/>
<evidence type="ECO:0000313" key="1">
    <source>
        <dbReference type="EMBL" id="CAH0109242.1"/>
    </source>
</evidence>
<proteinExistence type="predicted"/>
<organism evidence="1 2">
    <name type="scientific">Daphnia galeata</name>
    <dbReference type="NCBI Taxonomy" id="27404"/>
    <lineage>
        <taxon>Eukaryota</taxon>
        <taxon>Metazoa</taxon>
        <taxon>Ecdysozoa</taxon>
        <taxon>Arthropoda</taxon>
        <taxon>Crustacea</taxon>
        <taxon>Branchiopoda</taxon>
        <taxon>Diplostraca</taxon>
        <taxon>Cladocera</taxon>
        <taxon>Anomopoda</taxon>
        <taxon>Daphniidae</taxon>
        <taxon>Daphnia</taxon>
    </lineage>
</organism>
<reference evidence="1" key="1">
    <citation type="submission" date="2021-11" db="EMBL/GenBank/DDBJ databases">
        <authorList>
            <person name="Schell T."/>
        </authorList>
    </citation>
    <scope>NUCLEOTIDE SEQUENCE</scope>
    <source>
        <strain evidence="1">M5</strain>
    </source>
</reference>
<accession>A0A8J2RVF0</accession>
<keyword evidence="2" id="KW-1185">Reference proteome</keyword>
<name>A0A8J2RVF0_9CRUS</name>
<gene>
    <name evidence="1" type="ORF">DGAL_LOCUS12714</name>
</gene>
<comment type="caution">
    <text evidence="1">The sequence shown here is derived from an EMBL/GenBank/DDBJ whole genome shotgun (WGS) entry which is preliminary data.</text>
</comment>
<protein>
    <submittedName>
        <fullName evidence="1">Uncharacterized protein</fullName>
    </submittedName>
</protein>
<sequence>MDSSQSANTLSSSDIEERIERLRRHFLIEEAARRGLVIRWRSTVPRTEIAEIRAREIFVTESAMKEEQIKLVTSNLSRC</sequence>
<dbReference type="Proteomes" id="UP000789390">
    <property type="component" value="Unassembled WGS sequence"/>
</dbReference>
<dbReference type="EMBL" id="CAKKLH010000292">
    <property type="protein sequence ID" value="CAH0109242.1"/>
    <property type="molecule type" value="Genomic_DNA"/>
</dbReference>
<evidence type="ECO:0000313" key="2">
    <source>
        <dbReference type="Proteomes" id="UP000789390"/>
    </source>
</evidence>